<dbReference type="InterPro" id="IPR002347">
    <property type="entry name" value="SDR_fam"/>
</dbReference>
<evidence type="ECO:0008006" key="3">
    <source>
        <dbReference type="Google" id="ProtNLM"/>
    </source>
</evidence>
<dbReference type="AlphaFoldDB" id="A0A839TS94"/>
<organism evidence="1 2">
    <name type="scientific">Paenibacillus rhizosphaerae</name>
    <dbReference type="NCBI Taxonomy" id="297318"/>
    <lineage>
        <taxon>Bacteria</taxon>
        <taxon>Bacillati</taxon>
        <taxon>Bacillota</taxon>
        <taxon>Bacilli</taxon>
        <taxon>Bacillales</taxon>
        <taxon>Paenibacillaceae</taxon>
        <taxon>Paenibacillus</taxon>
    </lineage>
</organism>
<dbReference type="Pfam" id="PF13561">
    <property type="entry name" value="adh_short_C2"/>
    <property type="match status" value="1"/>
</dbReference>
<comment type="caution">
    <text evidence="1">The sequence shown here is derived from an EMBL/GenBank/DDBJ whole genome shotgun (WGS) entry which is preliminary data.</text>
</comment>
<dbReference type="EMBL" id="JACHXJ010000003">
    <property type="protein sequence ID" value="MBB3129645.1"/>
    <property type="molecule type" value="Genomic_DNA"/>
</dbReference>
<dbReference type="Proteomes" id="UP000517523">
    <property type="component" value="Unassembled WGS sequence"/>
</dbReference>
<dbReference type="SUPFAM" id="SSF51735">
    <property type="entry name" value="NAD(P)-binding Rossmann-fold domains"/>
    <property type="match status" value="1"/>
</dbReference>
<evidence type="ECO:0000313" key="1">
    <source>
        <dbReference type="EMBL" id="MBB3129645.1"/>
    </source>
</evidence>
<sequence length="181" mass="19185">MKLIPSGPSYSRDAQIFTAVRAINTTSAYRNNVTFILELILDPSGAPIRLPRTVKTVGPSGMPPPDILQMTPPTAEISTMASEVAIVVRMGMRSTVSMIGISINDPPAPTMPETAPTRKAAVTAAVLLNATGGYMPEEVSSMRIGRYAQPEELAEMVSFLASDRSSYMVGSVVLVDGGLTL</sequence>
<protein>
    <recommendedName>
        <fullName evidence="3">Short-chain dehydrogenase</fullName>
    </recommendedName>
</protein>
<dbReference type="Gene3D" id="3.40.50.720">
    <property type="entry name" value="NAD(P)-binding Rossmann-like Domain"/>
    <property type="match status" value="1"/>
</dbReference>
<name>A0A839TS94_9BACL</name>
<accession>A0A839TS94</accession>
<evidence type="ECO:0000313" key="2">
    <source>
        <dbReference type="Proteomes" id="UP000517523"/>
    </source>
</evidence>
<dbReference type="InterPro" id="IPR036291">
    <property type="entry name" value="NAD(P)-bd_dom_sf"/>
</dbReference>
<reference evidence="1 2" key="1">
    <citation type="submission" date="2020-08" db="EMBL/GenBank/DDBJ databases">
        <title>Genomic Encyclopedia of Type Strains, Phase III (KMG-III): the genomes of soil and plant-associated and newly described type strains.</title>
        <authorList>
            <person name="Whitman W."/>
        </authorList>
    </citation>
    <scope>NUCLEOTIDE SEQUENCE [LARGE SCALE GENOMIC DNA]</scope>
    <source>
        <strain evidence="1 2">CECT 5831</strain>
    </source>
</reference>
<proteinExistence type="predicted"/>
<gene>
    <name evidence="1" type="ORF">FHS19_004320</name>
</gene>